<evidence type="ECO:0000256" key="2">
    <source>
        <dbReference type="SAM" id="Phobius"/>
    </source>
</evidence>
<keyword evidence="2" id="KW-0472">Membrane</keyword>
<dbReference type="Proteomes" id="UP001501821">
    <property type="component" value="Unassembled WGS sequence"/>
</dbReference>
<keyword evidence="4" id="KW-1185">Reference proteome</keyword>
<comment type="caution">
    <text evidence="3">The sequence shown here is derived from an EMBL/GenBank/DDBJ whole genome shotgun (WGS) entry which is preliminary data.</text>
</comment>
<name>A0ABP7HXL5_9ACTN</name>
<evidence type="ECO:0000313" key="3">
    <source>
        <dbReference type="EMBL" id="GAA3804788.1"/>
    </source>
</evidence>
<evidence type="ECO:0000313" key="4">
    <source>
        <dbReference type="Proteomes" id="UP001501821"/>
    </source>
</evidence>
<sequence length="93" mass="9904">MLAALITLEDAVPDDNDVVAGWTAFWIFLALIAATAFLLWNFTKQLRKTRAAADRGVFGPTDEPEAETTEPATDVAADTPDSADDEHPATNGG</sequence>
<evidence type="ECO:0000256" key="1">
    <source>
        <dbReference type="SAM" id="MobiDB-lite"/>
    </source>
</evidence>
<reference evidence="4" key="1">
    <citation type="journal article" date="2019" name="Int. J. Syst. Evol. Microbiol.">
        <title>The Global Catalogue of Microorganisms (GCM) 10K type strain sequencing project: providing services to taxonomists for standard genome sequencing and annotation.</title>
        <authorList>
            <consortium name="The Broad Institute Genomics Platform"/>
            <consortium name="The Broad Institute Genome Sequencing Center for Infectious Disease"/>
            <person name="Wu L."/>
            <person name="Ma J."/>
        </authorList>
    </citation>
    <scope>NUCLEOTIDE SEQUENCE [LARGE SCALE GENOMIC DNA]</scope>
    <source>
        <strain evidence="4">JCM 16953</strain>
    </source>
</reference>
<feature type="region of interest" description="Disordered" evidence="1">
    <location>
        <begin position="51"/>
        <end position="93"/>
    </location>
</feature>
<dbReference type="EMBL" id="BAABAH010000001">
    <property type="protein sequence ID" value="GAA3804788.1"/>
    <property type="molecule type" value="Genomic_DNA"/>
</dbReference>
<gene>
    <name evidence="3" type="ORF">GCM10022242_05030</name>
</gene>
<dbReference type="RefSeq" id="WP_344772213.1">
    <property type="nucleotide sequence ID" value="NZ_BAABAH010000001.1"/>
</dbReference>
<protein>
    <submittedName>
        <fullName evidence="3">Uncharacterized protein</fullName>
    </submittedName>
</protein>
<accession>A0ABP7HXL5</accession>
<keyword evidence="2" id="KW-0812">Transmembrane</keyword>
<feature type="compositionally biased region" description="Low complexity" evidence="1">
    <location>
        <begin position="69"/>
        <end position="80"/>
    </location>
</feature>
<proteinExistence type="predicted"/>
<feature type="transmembrane region" description="Helical" evidence="2">
    <location>
        <begin position="20"/>
        <end position="40"/>
    </location>
</feature>
<keyword evidence="2" id="KW-1133">Transmembrane helix</keyword>
<organism evidence="3 4">
    <name type="scientific">Nocardioides panacisoli</name>
    <dbReference type="NCBI Taxonomy" id="627624"/>
    <lineage>
        <taxon>Bacteria</taxon>
        <taxon>Bacillati</taxon>
        <taxon>Actinomycetota</taxon>
        <taxon>Actinomycetes</taxon>
        <taxon>Propionibacteriales</taxon>
        <taxon>Nocardioidaceae</taxon>
        <taxon>Nocardioides</taxon>
    </lineage>
</organism>